<name>A0A1Y4QSG2_9ENTE</name>
<evidence type="ECO:0000259" key="7">
    <source>
        <dbReference type="PROSITE" id="PS51918"/>
    </source>
</evidence>
<evidence type="ECO:0000256" key="3">
    <source>
        <dbReference type="ARBA" id="ARBA00022723"/>
    </source>
</evidence>
<evidence type="ECO:0000256" key="4">
    <source>
        <dbReference type="ARBA" id="ARBA00023004"/>
    </source>
</evidence>
<dbReference type="InterPro" id="IPR023867">
    <property type="entry name" value="Sulphatase_maturase_rSAM"/>
</dbReference>
<dbReference type="InterPro" id="IPR023885">
    <property type="entry name" value="4Fe4S-binding_SPASM_dom"/>
</dbReference>
<keyword evidence="3" id="KW-0479">Metal-binding</keyword>
<dbReference type="EMBL" id="NFLC01000034">
    <property type="protein sequence ID" value="OUQ08249.1"/>
    <property type="molecule type" value="Genomic_DNA"/>
</dbReference>
<dbReference type="GO" id="GO:0051536">
    <property type="term" value="F:iron-sulfur cluster binding"/>
    <property type="evidence" value="ECO:0007669"/>
    <property type="project" value="UniProtKB-KW"/>
</dbReference>
<dbReference type="GO" id="GO:0016491">
    <property type="term" value="F:oxidoreductase activity"/>
    <property type="evidence" value="ECO:0007669"/>
    <property type="project" value="InterPro"/>
</dbReference>
<dbReference type="SFLD" id="SFLDG01067">
    <property type="entry name" value="SPASM/twitch_domain_containing"/>
    <property type="match status" value="1"/>
</dbReference>
<feature type="domain" description="Radical SAM core" evidence="7">
    <location>
        <begin position="1"/>
        <end position="227"/>
    </location>
</feature>
<organism evidence="8 9">
    <name type="scientific">Enterococcus cecorum</name>
    <dbReference type="NCBI Taxonomy" id="44008"/>
    <lineage>
        <taxon>Bacteria</taxon>
        <taxon>Bacillati</taxon>
        <taxon>Bacillota</taxon>
        <taxon>Bacilli</taxon>
        <taxon>Lactobacillales</taxon>
        <taxon>Enterococcaceae</taxon>
        <taxon>Enterococcus</taxon>
    </lineage>
</organism>
<dbReference type="SUPFAM" id="SSF102114">
    <property type="entry name" value="Radical SAM enzymes"/>
    <property type="match status" value="1"/>
</dbReference>
<comment type="similarity">
    <text evidence="6">Belongs to the radical SAM superfamily. Anaerobic sulfatase-maturating enzyme family.</text>
</comment>
<dbReference type="SFLD" id="SFLDG01384">
    <property type="entry name" value="thioether_bond_formation_requi"/>
    <property type="match status" value="1"/>
</dbReference>
<proteinExistence type="inferred from homology"/>
<evidence type="ECO:0000256" key="6">
    <source>
        <dbReference type="ARBA" id="ARBA00023601"/>
    </source>
</evidence>
<evidence type="ECO:0000313" key="9">
    <source>
        <dbReference type="Proteomes" id="UP000196074"/>
    </source>
</evidence>
<evidence type="ECO:0000313" key="8">
    <source>
        <dbReference type="EMBL" id="OUQ08249.1"/>
    </source>
</evidence>
<dbReference type="SFLD" id="SFLDG01386">
    <property type="entry name" value="main_SPASM_domain-containing"/>
    <property type="match status" value="1"/>
</dbReference>
<reference evidence="9" key="1">
    <citation type="submission" date="2017-04" db="EMBL/GenBank/DDBJ databases">
        <title>Function of individual gut microbiota members based on whole genome sequencing of pure cultures obtained from chicken caecum.</title>
        <authorList>
            <person name="Medvecky M."/>
            <person name="Cejkova D."/>
            <person name="Polansky O."/>
            <person name="Karasova D."/>
            <person name="Kubasova T."/>
            <person name="Cizek A."/>
            <person name="Rychlik I."/>
        </authorList>
    </citation>
    <scope>NUCLEOTIDE SEQUENCE [LARGE SCALE GENOMIC DNA]</scope>
    <source>
        <strain evidence="9">An144</strain>
    </source>
</reference>
<accession>A0A1Y4QSG2</accession>
<dbReference type="Proteomes" id="UP000196074">
    <property type="component" value="Unassembled WGS sequence"/>
</dbReference>
<evidence type="ECO:0000256" key="1">
    <source>
        <dbReference type="ARBA" id="ARBA00001966"/>
    </source>
</evidence>
<dbReference type="AlphaFoldDB" id="A0A1Y4QSG2"/>
<dbReference type="PANTHER" id="PTHR43273">
    <property type="entry name" value="ANAEROBIC SULFATASE-MATURATING ENZYME HOMOLOG ASLB-RELATED"/>
    <property type="match status" value="1"/>
</dbReference>
<keyword evidence="5" id="KW-0411">Iron-sulfur</keyword>
<dbReference type="InterPro" id="IPR007197">
    <property type="entry name" value="rSAM"/>
</dbReference>
<dbReference type="InterPro" id="IPR013785">
    <property type="entry name" value="Aldolase_TIM"/>
</dbReference>
<dbReference type="PANTHER" id="PTHR43273:SF3">
    <property type="entry name" value="ANAEROBIC SULFATASE-MATURATING ENZYME HOMOLOG ASLB-RELATED"/>
    <property type="match status" value="1"/>
</dbReference>
<protein>
    <submittedName>
        <fullName evidence="8">Radical SAM/SPASM domain-containing protein</fullName>
    </submittedName>
</protein>
<evidence type="ECO:0000256" key="2">
    <source>
        <dbReference type="ARBA" id="ARBA00022691"/>
    </source>
</evidence>
<dbReference type="RefSeq" id="WP_087216138.1">
    <property type="nucleotide sequence ID" value="NZ_JAXOGZ010000006.1"/>
</dbReference>
<dbReference type="Pfam" id="PF04055">
    <property type="entry name" value="Radical_SAM"/>
    <property type="match status" value="1"/>
</dbReference>
<sequence>MKRISILIKPASSLCNIRCKYCFYADVSSLREVKSYGKMTKETVEKMVPNLFKDLNDGDELHLAFQGGEPTLAGLNYFKHVIHCVEQQTKKVNVSYAIQTNGMIINEKWCQFLKENNFLVGLSIDGTPTFHDKNRLDAKQNGTFHRVLQTKKLFDQYEIAYNVLCVVTEELSYHAKEVFDFIQQQGISYIQFIPCLAELNATEPNSYALTPQGYARFYREMLSYWQKELTKGHYFSIKQFDDIINLLVRHQVTACGMLGNCQIQYVIEGDGSVFPCDFYALDEYYLGNICEIGLKEMFLSKVSKRFLCSRPTATLPKMCESCPFYKMCRGGCKRLNEAMYVDQQNQFCGYQTLLEEFVPRINEYLYLLEGCRL</sequence>
<dbReference type="SFLD" id="SFLDF00289">
    <property type="entry name" value="anaerobic_Cys-type_sulfatase-m"/>
    <property type="match status" value="1"/>
</dbReference>
<dbReference type="SFLD" id="SFLDS00029">
    <property type="entry name" value="Radical_SAM"/>
    <property type="match status" value="1"/>
</dbReference>
<dbReference type="PROSITE" id="PS51918">
    <property type="entry name" value="RADICAL_SAM"/>
    <property type="match status" value="1"/>
</dbReference>
<dbReference type="SFLD" id="SFLDG01072">
    <property type="entry name" value="dehydrogenase_like"/>
    <property type="match status" value="1"/>
</dbReference>
<evidence type="ECO:0000256" key="5">
    <source>
        <dbReference type="ARBA" id="ARBA00023014"/>
    </source>
</evidence>
<dbReference type="InterPro" id="IPR034485">
    <property type="entry name" value="Anaerobic_Cys-type_sulfatase-m"/>
</dbReference>
<keyword evidence="2" id="KW-0949">S-adenosyl-L-methionine</keyword>
<dbReference type="Pfam" id="PF13186">
    <property type="entry name" value="SPASM"/>
    <property type="match status" value="1"/>
</dbReference>
<comment type="cofactor">
    <cofactor evidence="1">
        <name>[4Fe-4S] cluster</name>
        <dbReference type="ChEBI" id="CHEBI:49883"/>
    </cofactor>
</comment>
<dbReference type="Gene3D" id="3.20.20.70">
    <property type="entry name" value="Aldolase class I"/>
    <property type="match status" value="1"/>
</dbReference>
<dbReference type="GO" id="GO:0046872">
    <property type="term" value="F:metal ion binding"/>
    <property type="evidence" value="ECO:0007669"/>
    <property type="project" value="UniProtKB-KW"/>
</dbReference>
<dbReference type="InterPro" id="IPR058240">
    <property type="entry name" value="rSAM_sf"/>
</dbReference>
<comment type="caution">
    <text evidence="8">The sequence shown here is derived from an EMBL/GenBank/DDBJ whole genome shotgun (WGS) entry which is preliminary data.</text>
</comment>
<gene>
    <name evidence="8" type="ORF">B5E88_11395</name>
</gene>
<keyword evidence="4" id="KW-0408">Iron</keyword>
<dbReference type="NCBIfam" id="TIGR04085">
    <property type="entry name" value="rSAM_more_4Fe4S"/>
    <property type="match status" value="1"/>
</dbReference>